<dbReference type="PROSITE" id="PS50110">
    <property type="entry name" value="RESPONSE_REGULATORY"/>
    <property type="match status" value="1"/>
</dbReference>
<dbReference type="SUPFAM" id="SSF46689">
    <property type="entry name" value="Homeodomain-like"/>
    <property type="match status" value="1"/>
</dbReference>
<feature type="domain" description="Response regulatory" evidence="8">
    <location>
        <begin position="4"/>
        <end position="115"/>
    </location>
</feature>
<dbReference type="Gene3D" id="1.10.10.60">
    <property type="entry name" value="Homeodomain-like"/>
    <property type="match status" value="1"/>
</dbReference>
<dbReference type="PANTHER" id="PTHR32071">
    <property type="entry name" value="TRANSCRIPTIONAL REGULATORY PROTEIN"/>
    <property type="match status" value="1"/>
</dbReference>
<dbReference type="AlphaFoldDB" id="A0A9X3CND4"/>
<evidence type="ECO:0000256" key="1">
    <source>
        <dbReference type="ARBA" id="ARBA00022741"/>
    </source>
</evidence>
<evidence type="ECO:0000256" key="3">
    <source>
        <dbReference type="ARBA" id="ARBA00023015"/>
    </source>
</evidence>
<dbReference type="RefSeq" id="WP_265675193.1">
    <property type="nucleotide sequence ID" value="NZ_JAKRRY010000013.1"/>
</dbReference>
<evidence type="ECO:0000313" key="10">
    <source>
        <dbReference type="Proteomes" id="UP001155587"/>
    </source>
</evidence>
<gene>
    <name evidence="9" type="ORF">MD535_11635</name>
</gene>
<dbReference type="InterPro" id="IPR025943">
    <property type="entry name" value="Sigma_54_int_dom_ATP-bd_2"/>
</dbReference>
<dbReference type="InterPro" id="IPR058031">
    <property type="entry name" value="AAA_lid_NorR"/>
</dbReference>
<keyword evidence="1" id="KW-0547">Nucleotide-binding</keyword>
<dbReference type="EMBL" id="JAKRRY010000013">
    <property type="protein sequence ID" value="MCW8346649.1"/>
    <property type="molecule type" value="Genomic_DNA"/>
</dbReference>
<comment type="caution">
    <text evidence="9">The sequence shown here is derived from an EMBL/GenBank/DDBJ whole genome shotgun (WGS) entry which is preliminary data.</text>
</comment>
<dbReference type="PROSITE" id="PS50045">
    <property type="entry name" value="SIGMA54_INTERACT_4"/>
    <property type="match status" value="1"/>
</dbReference>
<evidence type="ECO:0000259" key="7">
    <source>
        <dbReference type="PROSITE" id="PS50045"/>
    </source>
</evidence>
<name>A0A9X3CND4_9VIBR</name>
<dbReference type="InterPro" id="IPR025662">
    <property type="entry name" value="Sigma_54_int_dom_ATP-bd_1"/>
</dbReference>
<reference evidence="9" key="1">
    <citation type="submission" date="2022-02" db="EMBL/GenBank/DDBJ databases">
        <title>Vibrio sp. nov, a new bacterium isolated from seawater.</title>
        <authorList>
            <person name="Yuan Y."/>
        </authorList>
    </citation>
    <scope>NUCLEOTIDE SEQUENCE</scope>
    <source>
        <strain evidence="9">ZSDZ65</strain>
    </source>
</reference>
<dbReference type="Proteomes" id="UP001155587">
    <property type="component" value="Unassembled WGS sequence"/>
</dbReference>
<evidence type="ECO:0000256" key="6">
    <source>
        <dbReference type="PROSITE-ProRule" id="PRU00169"/>
    </source>
</evidence>
<dbReference type="Pfam" id="PF25601">
    <property type="entry name" value="AAA_lid_14"/>
    <property type="match status" value="1"/>
</dbReference>
<dbReference type="InterPro" id="IPR002197">
    <property type="entry name" value="HTH_Fis"/>
</dbReference>
<dbReference type="PROSITE" id="PS00676">
    <property type="entry name" value="SIGMA54_INTERACT_2"/>
    <property type="match status" value="1"/>
</dbReference>
<keyword evidence="3" id="KW-0805">Transcription regulation</keyword>
<dbReference type="Gene3D" id="3.40.50.300">
    <property type="entry name" value="P-loop containing nucleotide triphosphate hydrolases"/>
    <property type="match status" value="1"/>
</dbReference>
<dbReference type="InterPro" id="IPR002078">
    <property type="entry name" value="Sigma_54_int"/>
</dbReference>
<sequence length="456" mass="50207">MNKDILLVEPCDNDARPIIDVLQQQGFLVRHVRTGRAALLEPTAAISLVSSSLPDMSVREWVVCQQRKTNAGVAIAIVEQDQGMLAAESMKAGATDYLLRPFEAVQLTNLLHRVEAMEKPMANIVAESWRSKQVLQLAHRAACTSASVLISGESGTGKEVLAHYVHDQSPRASQPFIAVNCAAIPESMLEAVLFGHVKGAFTGASGSQSGKFEEANGGTILLDEIGEMSPAVQAKLLRVLQEREVERVGSHKSIKLDIRVIAATNKDLRSEVQKGQFREDLYYRLDVLPLHWPPLRERQEDILPISQFFINKYKEKAACHLSEDAQQALCQYHWPGNIRELENVIQRALVMRHGDFITAQDLMLPIELAASPHSLSAPSLPNTAPSKQRLGSASFGHVEVKKQAEFQFILEQLRQFGGNRTKTANALGVSTRALRYKLAAMREQGIDLQSALGSAA</sequence>
<dbReference type="PROSITE" id="PS00675">
    <property type="entry name" value="SIGMA54_INTERACT_1"/>
    <property type="match status" value="1"/>
</dbReference>
<keyword evidence="2" id="KW-0067">ATP-binding</keyword>
<feature type="domain" description="Sigma-54 factor interaction" evidence="7">
    <location>
        <begin position="124"/>
        <end position="350"/>
    </location>
</feature>
<protein>
    <submittedName>
        <fullName evidence="9">Sigma-54 dependent transcriptional regulator</fullName>
    </submittedName>
</protein>
<evidence type="ECO:0000256" key="5">
    <source>
        <dbReference type="ARBA" id="ARBA00023163"/>
    </source>
</evidence>
<dbReference type="Gene3D" id="3.40.50.2300">
    <property type="match status" value="1"/>
</dbReference>
<dbReference type="InterPro" id="IPR025944">
    <property type="entry name" value="Sigma_54_int_dom_CS"/>
</dbReference>
<evidence type="ECO:0000256" key="4">
    <source>
        <dbReference type="ARBA" id="ARBA00023125"/>
    </source>
</evidence>
<dbReference type="GO" id="GO:0000160">
    <property type="term" value="P:phosphorelay signal transduction system"/>
    <property type="evidence" value="ECO:0007669"/>
    <property type="project" value="InterPro"/>
</dbReference>
<dbReference type="InterPro" id="IPR027417">
    <property type="entry name" value="P-loop_NTPase"/>
</dbReference>
<dbReference type="GO" id="GO:0006355">
    <property type="term" value="P:regulation of DNA-templated transcription"/>
    <property type="evidence" value="ECO:0007669"/>
    <property type="project" value="InterPro"/>
</dbReference>
<dbReference type="Gene3D" id="1.10.8.60">
    <property type="match status" value="1"/>
</dbReference>
<dbReference type="GO" id="GO:0005524">
    <property type="term" value="F:ATP binding"/>
    <property type="evidence" value="ECO:0007669"/>
    <property type="project" value="UniProtKB-KW"/>
</dbReference>
<dbReference type="CDD" id="cd00009">
    <property type="entry name" value="AAA"/>
    <property type="match status" value="1"/>
</dbReference>
<dbReference type="SMART" id="SM00382">
    <property type="entry name" value="AAA"/>
    <property type="match status" value="1"/>
</dbReference>
<dbReference type="InterPro" id="IPR003593">
    <property type="entry name" value="AAA+_ATPase"/>
</dbReference>
<dbReference type="PROSITE" id="PS00688">
    <property type="entry name" value="SIGMA54_INTERACT_3"/>
    <property type="match status" value="1"/>
</dbReference>
<dbReference type="FunFam" id="3.40.50.300:FF:000006">
    <property type="entry name" value="DNA-binding transcriptional regulator NtrC"/>
    <property type="match status" value="1"/>
</dbReference>
<keyword evidence="4" id="KW-0238">DNA-binding</keyword>
<dbReference type="SUPFAM" id="SSF52172">
    <property type="entry name" value="CheY-like"/>
    <property type="match status" value="1"/>
</dbReference>
<dbReference type="GO" id="GO:0043565">
    <property type="term" value="F:sequence-specific DNA binding"/>
    <property type="evidence" value="ECO:0007669"/>
    <property type="project" value="InterPro"/>
</dbReference>
<dbReference type="InterPro" id="IPR009057">
    <property type="entry name" value="Homeodomain-like_sf"/>
</dbReference>
<evidence type="ECO:0000313" key="9">
    <source>
        <dbReference type="EMBL" id="MCW8346649.1"/>
    </source>
</evidence>
<evidence type="ECO:0000259" key="8">
    <source>
        <dbReference type="PROSITE" id="PS50110"/>
    </source>
</evidence>
<dbReference type="Pfam" id="PF02954">
    <property type="entry name" value="HTH_8"/>
    <property type="match status" value="1"/>
</dbReference>
<organism evidence="9 10">
    <name type="scientific">Vibrio qingdaonensis</name>
    <dbReference type="NCBI Taxonomy" id="2829491"/>
    <lineage>
        <taxon>Bacteria</taxon>
        <taxon>Pseudomonadati</taxon>
        <taxon>Pseudomonadota</taxon>
        <taxon>Gammaproteobacteria</taxon>
        <taxon>Vibrionales</taxon>
        <taxon>Vibrionaceae</taxon>
        <taxon>Vibrio</taxon>
    </lineage>
</organism>
<accession>A0A9X3CND4</accession>
<keyword evidence="10" id="KW-1185">Reference proteome</keyword>
<dbReference type="PANTHER" id="PTHR32071:SF21">
    <property type="entry name" value="TRANSCRIPTIONAL REGULATORY PROTEIN FLGR"/>
    <property type="match status" value="1"/>
</dbReference>
<dbReference type="InterPro" id="IPR001789">
    <property type="entry name" value="Sig_transdc_resp-reg_receiver"/>
</dbReference>
<comment type="caution">
    <text evidence="6">Lacks conserved residue(s) required for the propagation of feature annotation.</text>
</comment>
<keyword evidence="5" id="KW-0804">Transcription</keyword>
<dbReference type="SUPFAM" id="SSF52540">
    <property type="entry name" value="P-loop containing nucleoside triphosphate hydrolases"/>
    <property type="match status" value="1"/>
</dbReference>
<proteinExistence type="predicted"/>
<dbReference type="PRINTS" id="PR01590">
    <property type="entry name" value="HTHFIS"/>
</dbReference>
<dbReference type="Pfam" id="PF00158">
    <property type="entry name" value="Sigma54_activat"/>
    <property type="match status" value="1"/>
</dbReference>
<dbReference type="InterPro" id="IPR011006">
    <property type="entry name" value="CheY-like_superfamily"/>
</dbReference>
<evidence type="ECO:0000256" key="2">
    <source>
        <dbReference type="ARBA" id="ARBA00022840"/>
    </source>
</evidence>